<feature type="compositionally biased region" description="Acidic residues" evidence="1">
    <location>
        <begin position="525"/>
        <end position="535"/>
    </location>
</feature>
<dbReference type="Pfam" id="PF20009">
    <property type="entry name" value="GEVED"/>
    <property type="match status" value="1"/>
</dbReference>
<dbReference type="Proteomes" id="UP000267585">
    <property type="component" value="Unassembled WGS sequence"/>
</dbReference>
<feature type="domain" description="Immunoglobulin" evidence="3">
    <location>
        <begin position="1185"/>
        <end position="1273"/>
    </location>
</feature>
<feature type="domain" description="Immunoglobulin" evidence="3">
    <location>
        <begin position="1445"/>
        <end position="1535"/>
    </location>
</feature>
<evidence type="ECO:0000259" key="3">
    <source>
        <dbReference type="SMART" id="SM00409"/>
    </source>
</evidence>
<evidence type="ECO:0000313" key="4">
    <source>
        <dbReference type="EMBL" id="RTE51706.1"/>
    </source>
</evidence>
<proteinExistence type="predicted"/>
<dbReference type="InterPro" id="IPR044023">
    <property type="entry name" value="Ig_7"/>
</dbReference>
<name>A0A430JYD8_9FLAO</name>
<dbReference type="SUPFAM" id="SSF48726">
    <property type="entry name" value="Immunoglobulin"/>
    <property type="match status" value="1"/>
</dbReference>
<reference evidence="4 5" key="1">
    <citation type="submission" date="2018-11" db="EMBL/GenBank/DDBJ databases">
        <title>Arenibacter aquaticus sp.nov., a marine bacterium isolated from surface seawater in the South China Sea.</title>
        <authorList>
            <person name="Guo J."/>
            <person name="Sun J."/>
        </authorList>
    </citation>
    <scope>NUCLEOTIDE SEQUENCE [LARGE SCALE GENOMIC DNA]</scope>
    <source>
        <strain evidence="4 5">GUO666</strain>
    </source>
</reference>
<gene>
    <name evidence="4" type="ORF">EHW67_19910</name>
</gene>
<dbReference type="Pfam" id="PF19081">
    <property type="entry name" value="Ig_7"/>
    <property type="match status" value="1"/>
</dbReference>
<dbReference type="OrthoDB" id="9805017at2"/>
<keyword evidence="2" id="KW-0732">Signal</keyword>
<evidence type="ECO:0000313" key="5">
    <source>
        <dbReference type="Proteomes" id="UP000267585"/>
    </source>
</evidence>
<dbReference type="Gene3D" id="2.60.40.10">
    <property type="entry name" value="Immunoglobulins"/>
    <property type="match status" value="1"/>
</dbReference>
<accession>A0A430JYD8</accession>
<sequence length="1552" mass="163421">MQFAALNKILFGLLVFLVGMASAQTTITSQVSQGNDDAEEQLSNGSMDLGSSDLELTMDGGTNQLVGIRFQNINIPQGTTILSASIQFTTDETNSGSTSVTIRGEDSDNANIFASSNYNISARTLTTASVTWSNIPTWNSVGQAGANQQTPDITSIVQEIVNRGGWSSGSAMAFIINGSGERTAEAYNGDSSRSPVLTIVADFTPPPLTPLPTVVPNPNRGLPFIYYMADNRSELYSVAPDPTATPLPSPNVINITYGGSPITFSGEGGGYRSSNEQVYVFEGGEPTSSSHMYSIDPLTGIATLVKADIVPGHVEGAEFWINNSTGEEVLVIVYNNGTSGGADRIMAINPNASGSLPAWSPYAGYPVILSGDRTSADGISWNPDTAEFYIQNDGNVDYYTVDITTGVTTYAFSTSLGIDGEGITYASDGTNYIEDEDDVGLGRTIFIVNTDTGALTPAAQLGSTGDVESIMGNLGVRDDSGDAPSSYGYASHRLPVLVGTGVSLYLGAIPPDSEDPFVNFSTGTSDDDNGDDEDGVTSGSQDFSGQLLSLGQVKTIDIATNGSGVLNAWIDFNRDGDFEDSGEQIATDLMPSGGAITLNVSIPVTASPGVSYARFRYSSDTGLASGNSTASDGEIEDYQVIIQDAISCPAGETNEEYTTYGPVYANAVIVDNSVGNQNNALGNNNSTTAQFNSNGDELVLEMGENINSGDSVTVYGEDGDDLDIWVSSSATGPWVSVGNNAQLDYTFISPINWLYIRLKRGDGSGTENVSFIEATKSYSNYRCAPDNDGDAIPDQSDLDDDNDGIPDTEECEVVDSGHDGSYSTTDFSLNISSADPNNITGSHILEEITLKGRTFGDLIAPDAYSASYNNINANGRVYLSDHTVKSFDYYNNPNFSDQIIPSFQSRDLNYYHAMDNSDYTADHYTLSYNSPIISTGDVTLIITERNGNNPYYVEALDAEGAILGNISVNLSDYVDTGHKVNNYQSGGMFVALFPIDDIAPLGSKVSALRMTFPGASSDGPDGKVFFFGDFSAASCDSDSDGIANHLDLDSDNDGIYDAVEAGHGLSHTNGVLSGPYGLNGLSNAVETSSESGVINYTIINTDSADLVDYLDEDSDNDGCNDANEAYANATADADANGHYGTGSPPAVANNGVVTAATYTSPADGDTNGTPDYREAEVAPTINTQPTDESICEDSDTSFTIVASNVDTYQWQLYNGSIWENLSDSGIHNGSNTDQLSISNAQNSDNGNQYRVIVSNSGYICSQETSDVVTLTVNPKPNITVTASPTCNLFLTAYSLQVEVSMGTVTSTAGTVTNTSGNNWSIANVPSGTDITLTVTDINGCEETLPVTAPDCSCPTVNAPNSGGNKAYCSGNPVAEINATVGAAQTVDWYDAASGGSLLLAGSLTYTPSGPGTYFAEARNTITACLSATRTPITVTEDIPSNATIGPDNTVFVGDNATFTASVANADTYQWQLSTDGGVVYNSIANGVDYAGAQTTTLTVNSVEVDMQGYRYRLLASKSGSSCTYTASSSALLRVKVKTVLTNRRITYRVKKN</sequence>
<feature type="region of interest" description="Disordered" evidence="1">
    <location>
        <begin position="516"/>
        <end position="542"/>
    </location>
</feature>
<keyword evidence="5" id="KW-1185">Reference proteome</keyword>
<feature type="chain" id="PRO_5019338112" description="Immunoglobulin domain-containing protein" evidence="2">
    <location>
        <begin position="24"/>
        <end position="1552"/>
    </location>
</feature>
<dbReference type="EMBL" id="RQPJ01000023">
    <property type="protein sequence ID" value="RTE51706.1"/>
    <property type="molecule type" value="Genomic_DNA"/>
</dbReference>
<dbReference type="InterPro" id="IPR003599">
    <property type="entry name" value="Ig_sub"/>
</dbReference>
<protein>
    <recommendedName>
        <fullName evidence="3">Immunoglobulin domain-containing protein</fullName>
    </recommendedName>
</protein>
<comment type="caution">
    <text evidence="4">The sequence shown here is derived from an EMBL/GenBank/DDBJ whole genome shotgun (WGS) entry which is preliminary data.</text>
</comment>
<dbReference type="SMART" id="SM00409">
    <property type="entry name" value="IG"/>
    <property type="match status" value="2"/>
</dbReference>
<organism evidence="4 5">
    <name type="scientific">Arenibacter aquaticus</name>
    <dbReference type="NCBI Taxonomy" id="2489054"/>
    <lineage>
        <taxon>Bacteria</taxon>
        <taxon>Pseudomonadati</taxon>
        <taxon>Bacteroidota</taxon>
        <taxon>Flavobacteriia</taxon>
        <taxon>Flavobacteriales</taxon>
        <taxon>Flavobacteriaceae</taxon>
        <taxon>Arenibacter</taxon>
    </lineage>
</organism>
<evidence type="ECO:0000256" key="1">
    <source>
        <dbReference type="SAM" id="MobiDB-lite"/>
    </source>
</evidence>
<dbReference type="InterPro" id="IPR045474">
    <property type="entry name" value="GEVED"/>
</dbReference>
<feature type="signal peptide" evidence="2">
    <location>
        <begin position="1"/>
        <end position="23"/>
    </location>
</feature>
<dbReference type="InterPro" id="IPR013783">
    <property type="entry name" value="Ig-like_fold"/>
</dbReference>
<dbReference type="RefSeq" id="WP_126164168.1">
    <property type="nucleotide sequence ID" value="NZ_RQPJ01000023.1"/>
</dbReference>
<dbReference type="InterPro" id="IPR036179">
    <property type="entry name" value="Ig-like_dom_sf"/>
</dbReference>
<evidence type="ECO:0000256" key="2">
    <source>
        <dbReference type="SAM" id="SignalP"/>
    </source>
</evidence>